<dbReference type="PROSITE" id="PS50181">
    <property type="entry name" value="FBOX"/>
    <property type="match status" value="1"/>
</dbReference>
<dbReference type="PANTHER" id="PTHR12874">
    <property type="entry name" value="F-BOX ONLY PROTEIN 48-RELATED"/>
    <property type="match status" value="1"/>
</dbReference>
<reference evidence="10" key="1">
    <citation type="submission" date="2024-06" db="EMBL/GenBank/DDBJ databases">
        <title>Multi-omics analyses provide insights into the biosynthesis of the anticancer antibiotic pleurotin in Hohenbuehelia grisea.</title>
        <authorList>
            <person name="Weaver J.A."/>
            <person name="Alberti F."/>
        </authorList>
    </citation>
    <scope>NUCLEOTIDE SEQUENCE [LARGE SCALE GENOMIC DNA]</scope>
    <source>
        <strain evidence="10">T-177</strain>
    </source>
</reference>
<organism evidence="9 10">
    <name type="scientific">Hohenbuehelia grisea</name>
    <dbReference type="NCBI Taxonomy" id="104357"/>
    <lineage>
        <taxon>Eukaryota</taxon>
        <taxon>Fungi</taxon>
        <taxon>Dikarya</taxon>
        <taxon>Basidiomycota</taxon>
        <taxon>Agaricomycotina</taxon>
        <taxon>Agaricomycetes</taxon>
        <taxon>Agaricomycetidae</taxon>
        <taxon>Agaricales</taxon>
        <taxon>Pleurotineae</taxon>
        <taxon>Pleurotaceae</taxon>
        <taxon>Hohenbuehelia</taxon>
    </lineage>
</organism>
<evidence type="ECO:0000256" key="3">
    <source>
        <dbReference type="ARBA" id="ARBA00019775"/>
    </source>
</evidence>
<feature type="domain" description="F-box" evidence="8">
    <location>
        <begin position="217"/>
        <end position="263"/>
    </location>
</feature>
<accession>A0ABR3JE76</accession>
<evidence type="ECO:0000256" key="5">
    <source>
        <dbReference type="ARBA" id="ARBA00022786"/>
    </source>
</evidence>
<feature type="compositionally biased region" description="Low complexity" evidence="7">
    <location>
        <begin position="47"/>
        <end position="58"/>
    </location>
</feature>
<comment type="subcellular location">
    <subcellularLocation>
        <location evidence="1">Cytoplasm</location>
    </subcellularLocation>
</comment>
<dbReference type="InterPro" id="IPR036181">
    <property type="entry name" value="MIT_dom_sf"/>
</dbReference>
<dbReference type="SUPFAM" id="SSF116846">
    <property type="entry name" value="MIT domain"/>
    <property type="match status" value="1"/>
</dbReference>
<protein>
    <recommendedName>
        <fullName evidence="3">F-box only protein 9</fullName>
    </recommendedName>
</protein>
<dbReference type="PANTHER" id="PTHR12874:SF9">
    <property type="entry name" value="F-BOX ONLY PROTEIN 48"/>
    <property type="match status" value="1"/>
</dbReference>
<gene>
    <name evidence="9" type="ORF">HGRIS_005031</name>
</gene>
<feature type="compositionally biased region" description="Basic residues" evidence="7">
    <location>
        <begin position="421"/>
        <end position="431"/>
    </location>
</feature>
<feature type="compositionally biased region" description="Polar residues" evidence="7">
    <location>
        <begin position="405"/>
        <end position="418"/>
    </location>
</feature>
<dbReference type="Proteomes" id="UP001556367">
    <property type="component" value="Unassembled WGS sequence"/>
</dbReference>
<dbReference type="SUPFAM" id="SSF81383">
    <property type="entry name" value="F-box domain"/>
    <property type="match status" value="1"/>
</dbReference>
<evidence type="ECO:0000256" key="1">
    <source>
        <dbReference type="ARBA" id="ARBA00004496"/>
    </source>
</evidence>
<keyword evidence="6" id="KW-0802">TPR repeat</keyword>
<evidence type="ECO:0000259" key="8">
    <source>
        <dbReference type="PROSITE" id="PS50181"/>
    </source>
</evidence>
<feature type="region of interest" description="Disordered" evidence="7">
    <location>
        <begin position="30"/>
        <end position="64"/>
    </location>
</feature>
<feature type="region of interest" description="Disordered" evidence="7">
    <location>
        <begin position="399"/>
        <end position="439"/>
    </location>
</feature>
<dbReference type="InterPro" id="IPR001810">
    <property type="entry name" value="F-box_dom"/>
</dbReference>
<keyword evidence="5" id="KW-0833">Ubl conjugation pathway</keyword>
<evidence type="ECO:0000256" key="2">
    <source>
        <dbReference type="ARBA" id="ARBA00004906"/>
    </source>
</evidence>
<evidence type="ECO:0000256" key="7">
    <source>
        <dbReference type="SAM" id="MobiDB-lite"/>
    </source>
</evidence>
<keyword evidence="4" id="KW-0963">Cytoplasm</keyword>
<evidence type="ECO:0000256" key="4">
    <source>
        <dbReference type="ARBA" id="ARBA00022490"/>
    </source>
</evidence>
<dbReference type="InterPro" id="IPR045464">
    <property type="entry name" value="Hrt3/FBXO9_C"/>
</dbReference>
<comment type="pathway">
    <text evidence="2">Protein modification; protein ubiquitination.</text>
</comment>
<name>A0ABR3JE76_9AGAR</name>
<dbReference type="Pfam" id="PF00646">
    <property type="entry name" value="F-box"/>
    <property type="match status" value="1"/>
</dbReference>
<comment type="caution">
    <text evidence="9">The sequence shown here is derived from an EMBL/GenBank/DDBJ whole genome shotgun (WGS) entry which is preliminary data.</text>
</comment>
<sequence length="497" mass="55070">MQPQSQISSAEEDSVELALFREAWKAEVKRKKATAHSAPAQPASETSQSILPSASSLSPPVPSLSTVITQRKPEHAPSAASAPLHIVLTPTDKLRGGLDKYRQAVQHEQRGEFDEALDLYRQAFRVHSDIDQLYQKEEMLATLLSAKASASVDAITSKPHSGASDGKVDALAHSLETNVKITDKADHGATTGSLSEIIAAFPSDPAPSFQPEDEKQPVLLNMLPDEMIVHALSMLDTMSLERFSLVNRKARILTLDSTIWRTLVVSIYRPPQISSFELIQAAIQERFFDYRRVYIEVPRVRFDGVYIAVCHYVRPGLSENHWVNISHLITYHRYLRFFPSGQVLSLLANEEHKPQSIIPQLKPTLRMKGLYIGNWALIGTDLCLTNLVEANSGSFTPFTPDALPSASSSGTQPPVQTLNHGRNHTHAHSHGHATGADPSGPRYVFTMSLTLRSRPLGRWNRLDIETYDTVNLSTGDATPVALKSERPFWFSKVKSYA</sequence>
<evidence type="ECO:0000256" key="6">
    <source>
        <dbReference type="ARBA" id="ARBA00022803"/>
    </source>
</evidence>
<evidence type="ECO:0000313" key="10">
    <source>
        <dbReference type="Proteomes" id="UP001556367"/>
    </source>
</evidence>
<dbReference type="InterPro" id="IPR036047">
    <property type="entry name" value="F-box-like_dom_sf"/>
</dbReference>
<proteinExistence type="predicted"/>
<evidence type="ECO:0000313" key="9">
    <source>
        <dbReference type="EMBL" id="KAL0953856.1"/>
    </source>
</evidence>
<dbReference type="EMBL" id="JASNQZ010000008">
    <property type="protein sequence ID" value="KAL0953856.1"/>
    <property type="molecule type" value="Genomic_DNA"/>
</dbReference>
<dbReference type="Gene3D" id="1.20.1280.50">
    <property type="match status" value="1"/>
</dbReference>
<dbReference type="Pfam" id="PF19270">
    <property type="entry name" value="FBO_C"/>
    <property type="match status" value="1"/>
</dbReference>
<keyword evidence="10" id="KW-1185">Reference proteome</keyword>